<dbReference type="EMBL" id="JACGWJ010000022">
    <property type="protein sequence ID" value="KAL0329286.1"/>
    <property type="molecule type" value="Genomic_DNA"/>
</dbReference>
<sequence>MGGNPMQRVRELKQVCSNLPKLVIPQDEDELVVYTDANDYRWAVVLMKMTTTGEETRRYTGRLFSKQQS</sequence>
<organism evidence="1">
    <name type="scientific">Sesamum radiatum</name>
    <name type="common">Black benniseed</name>
    <dbReference type="NCBI Taxonomy" id="300843"/>
    <lineage>
        <taxon>Eukaryota</taxon>
        <taxon>Viridiplantae</taxon>
        <taxon>Streptophyta</taxon>
        <taxon>Embryophyta</taxon>
        <taxon>Tracheophyta</taxon>
        <taxon>Spermatophyta</taxon>
        <taxon>Magnoliopsida</taxon>
        <taxon>eudicotyledons</taxon>
        <taxon>Gunneridae</taxon>
        <taxon>Pentapetalae</taxon>
        <taxon>asterids</taxon>
        <taxon>lamiids</taxon>
        <taxon>Lamiales</taxon>
        <taxon>Pedaliaceae</taxon>
        <taxon>Sesamum</taxon>
    </lineage>
</organism>
<comment type="caution">
    <text evidence="1">The sequence shown here is derived from an EMBL/GenBank/DDBJ whole genome shotgun (WGS) entry which is preliminary data.</text>
</comment>
<gene>
    <name evidence="1" type="ORF">Sradi_4915300</name>
</gene>
<evidence type="ECO:0008006" key="2">
    <source>
        <dbReference type="Google" id="ProtNLM"/>
    </source>
</evidence>
<protein>
    <recommendedName>
        <fullName evidence="2">Reverse transcriptase/retrotransposon-derived protein RNase H-like domain-containing protein</fullName>
    </recommendedName>
</protein>
<accession>A0AAW2MFJ5</accession>
<reference evidence="1" key="2">
    <citation type="journal article" date="2024" name="Plant">
        <title>Genomic evolution and insights into agronomic trait innovations of Sesamum species.</title>
        <authorList>
            <person name="Miao H."/>
            <person name="Wang L."/>
            <person name="Qu L."/>
            <person name="Liu H."/>
            <person name="Sun Y."/>
            <person name="Le M."/>
            <person name="Wang Q."/>
            <person name="Wei S."/>
            <person name="Zheng Y."/>
            <person name="Lin W."/>
            <person name="Duan Y."/>
            <person name="Cao H."/>
            <person name="Xiong S."/>
            <person name="Wang X."/>
            <person name="Wei L."/>
            <person name="Li C."/>
            <person name="Ma Q."/>
            <person name="Ju M."/>
            <person name="Zhao R."/>
            <person name="Li G."/>
            <person name="Mu C."/>
            <person name="Tian Q."/>
            <person name="Mei H."/>
            <person name="Zhang T."/>
            <person name="Gao T."/>
            <person name="Zhang H."/>
        </authorList>
    </citation>
    <scope>NUCLEOTIDE SEQUENCE</scope>
    <source>
        <strain evidence="1">G02</strain>
    </source>
</reference>
<dbReference type="AlphaFoldDB" id="A0AAW2MFJ5"/>
<reference evidence="1" key="1">
    <citation type="submission" date="2020-06" db="EMBL/GenBank/DDBJ databases">
        <authorList>
            <person name="Li T."/>
            <person name="Hu X."/>
            <person name="Zhang T."/>
            <person name="Song X."/>
            <person name="Zhang H."/>
            <person name="Dai N."/>
            <person name="Sheng W."/>
            <person name="Hou X."/>
            <person name="Wei L."/>
        </authorList>
    </citation>
    <scope>NUCLEOTIDE SEQUENCE</scope>
    <source>
        <strain evidence="1">G02</strain>
        <tissue evidence="1">Leaf</tissue>
    </source>
</reference>
<name>A0AAW2MFJ5_SESRA</name>
<proteinExistence type="predicted"/>
<evidence type="ECO:0000313" key="1">
    <source>
        <dbReference type="EMBL" id="KAL0329286.1"/>
    </source>
</evidence>